<evidence type="ECO:0000313" key="1">
    <source>
        <dbReference type="EMBL" id="KAK8742333.1"/>
    </source>
</evidence>
<evidence type="ECO:0000313" key="2">
    <source>
        <dbReference type="Proteomes" id="UP001445076"/>
    </source>
</evidence>
<keyword evidence="2" id="KW-1185">Reference proteome</keyword>
<comment type="caution">
    <text evidence="1">The sequence shown here is derived from an EMBL/GenBank/DDBJ whole genome shotgun (WGS) entry which is preliminary data.</text>
</comment>
<sequence length="119" mass="12379">MAPGEGHDAEATLRATGPAVALGEGHHAEATLGATGVAAVVRNSGEGTDILNVEVDMEGVGSDGRDWGRPTARRVHGMSVDRMGLLGGVEKVVVTGPEEEEEFMLDLTKEPTFLAETLI</sequence>
<dbReference type="AlphaFoldDB" id="A0AAW0XCU9"/>
<reference evidence="1 2" key="1">
    <citation type="journal article" date="2024" name="BMC Genomics">
        <title>Genome assembly of redclaw crayfish (Cherax quadricarinatus) provides insights into its immune adaptation and hypoxia tolerance.</title>
        <authorList>
            <person name="Liu Z."/>
            <person name="Zheng J."/>
            <person name="Li H."/>
            <person name="Fang K."/>
            <person name="Wang S."/>
            <person name="He J."/>
            <person name="Zhou D."/>
            <person name="Weng S."/>
            <person name="Chi M."/>
            <person name="Gu Z."/>
            <person name="He J."/>
            <person name="Li F."/>
            <person name="Wang M."/>
        </authorList>
    </citation>
    <scope>NUCLEOTIDE SEQUENCE [LARGE SCALE GENOMIC DNA]</scope>
    <source>
        <strain evidence="1">ZL_2023a</strain>
    </source>
</reference>
<accession>A0AAW0XCU9</accession>
<gene>
    <name evidence="1" type="ORF">OTU49_001809</name>
</gene>
<name>A0AAW0XCU9_CHEQU</name>
<proteinExistence type="predicted"/>
<protein>
    <submittedName>
        <fullName evidence="1">Uncharacterized protein</fullName>
    </submittedName>
</protein>
<dbReference type="Proteomes" id="UP001445076">
    <property type="component" value="Unassembled WGS sequence"/>
</dbReference>
<dbReference type="EMBL" id="JARKIK010000028">
    <property type="protein sequence ID" value="KAK8742333.1"/>
    <property type="molecule type" value="Genomic_DNA"/>
</dbReference>
<organism evidence="1 2">
    <name type="scientific">Cherax quadricarinatus</name>
    <name type="common">Australian red claw crayfish</name>
    <dbReference type="NCBI Taxonomy" id="27406"/>
    <lineage>
        <taxon>Eukaryota</taxon>
        <taxon>Metazoa</taxon>
        <taxon>Ecdysozoa</taxon>
        <taxon>Arthropoda</taxon>
        <taxon>Crustacea</taxon>
        <taxon>Multicrustacea</taxon>
        <taxon>Malacostraca</taxon>
        <taxon>Eumalacostraca</taxon>
        <taxon>Eucarida</taxon>
        <taxon>Decapoda</taxon>
        <taxon>Pleocyemata</taxon>
        <taxon>Astacidea</taxon>
        <taxon>Parastacoidea</taxon>
        <taxon>Parastacidae</taxon>
        <taxon>Cherax</taxon>
    </lineage>
</organism>